<comment type="caution">
    <text evidence="2">The sequence shown here is derived from an EMBL/GenBank/DDBJ whole genome shotgun (WGS) entry which is preliminary data.</text>
</comment>
<name>A0A367F5C6_9ACTN</name>
<dbReference type="InterPro" id="IPR042099">
    <property type="entry name" value="ANL_N_sf"/>
</dbReference>
<sequence>MHCATKRIAYRDTFVDELYEDIGRLVTGDAVDAHLVEARLRLLARTNSAATAAYWDHHEDGVGVPDSAYKASPPYLFPDREPVRVFETSNTTGTGTGRVAYTPRGMELMKTSIVRNAGARLLRGLAEPAVIRLVPSEQAAPRMIMAHGMEVIARRFGHARLSSCVLDGSGVDRHALRRLLGHAVAEERPVVLIGATSVFVNLCQSLREEGESWRLPSGSRLVDAGGHKRDRRVSVEETRAMAARVFGIEPRGHCNLFGMTELASQLYDGWDTAVGPLGERPKASEPFVRAQVRAPDDLSLLERGAGLLEVVDLCVLDRPCALLTGDWGLAHPAGVAVTGRVAKARQRGCSLALDQVTAERNDHG</sequence>
<evidence type="ECO:0000259" key="1">
    <source>
        <dbReference type="Pfam" id="PF04443"/>
    </source>
</evidence>
<feature type="domain" description="Acyl-protein synthetase LuxE" evidence="1">
    <location>
        <begin position="183"/>
        <end position="355"/>
    </location>
</feature>
<protein>
    <submittedName>
        <fullName evidence="2">Acyl-CoA reductase</fullName>
    </submittedName>
</protein>
<reference evidence="2 3" key="1">
    <citation type="submission" date="2018-06" db="EMBL/GenBank/DDBJ databases">
        <title>Streptomyces reniochalinae sp. nov. and Streptomyces diacarnus sp. nov. from marine sponges.</title>
        <authorList>
            <person name="Li L."/>
        </authorList>
    </citation>
    <scope>NUCLEOTIDE SEQUENCE [LARGE SCALE GENOMIC DNA]</scope>
    <source>
        <strain evidence="2 3">LHW51701</strain>
    </source>
</reference>
<dbReference type="Gene3D" id="3.40.50.12780">
    <property type="entry name" value="N-terminal domain of ligase-like"/>
    <property type="match status" value="1"/>
</dbReference>
<gene>
    <name evidence="2" type="ORF">DTL70_10320</name>
</gene>
<evidence type="ECO:0000313" key="2">
    <source>
        <dbReference type="EMBL" id="RCG24730.1"/>
    </source>
</evidence>
<dbReference type="Proteomes" id="UP000252914">
    <property type="component" value="Unassembled WGS sequence"/>
</dbReference>
<dbReference type="AlphaFoldDB" id="A0A367F5C6"/>
<evidence type="ECO:0000313" key="3">
    <source>
        <dbReference type="Proteomes" id="UP000252914"/>
    </source>
</evidence>
<accession>A0A367F5C6</accession>
<dbReference type="InterPro" id="IPR007534">
    <property type="entry name" value="LuxE"/>
</dbReference>
<dbReference type="Pfam" id="PF04443">
    <property type="entry name" value="LuxE"/>
    <property type="match status" value="1"/>
</dbReference>
<dbReference type="GO" id="GO:0047474">
    <property type="term" value="F:long-chain fatty acid--protein ligase activity"/>
    <property type="evidence" value="ECO:0007669"/>
    <property type="project" value="InterPro"/>
</dbReference>
<dbReference type="GO" id="GO:0008218">
    <property type="term" value="P:bioluminescence"/>
    <property type="evidence" value="ECO:0007669"/>
    <property type="project" value="InterPro"/>
</dbReference>
<proteinExistence type="predicted"/>
<dbReference type="EMBL" id="QOIN01000039">
    <property type="protein sequence ID" value="RCG24730.1"/>
    <property type="molecule type" value="Genomic_DNA"/>
</dbReference>
<keyword evidence="3" id="KW-1185">Reference proteome</keyword>
<organism evidence="2 3">
    <name type="scientific">Streptomyces diacarni</name>
    <dbReference type="NCBI Taxonomy" id="2800381"/>
    <lineage>
        <taxon>Bacteria</taxon>
        <taxon>Bacillati</taxon>
        <taxon>Actinomycetota</taxon>
        <taxon>Actinomycetes</taxon>
        <taxon>Kitasatosporales</taxon>
        <taxon>Streptomycetaceae</taxon>
        <taxon>Streptomyces</taxon>
    </lineage>
</organism>
<dbReference type="RefSeq" id="WP_114021581.1">
    <property type="nucleotide sequence ID" value="NZ_QOIN01000039.1"/>
</dbReference>